<keyword evidence="2" id="KW-0812">Transmembrane</keyword>
<evidence type="ECO:0008006" key="5">
    <source>
        <dbReference type="Google" id="ProtNLM"/>
    </source>
</evidence>
<gene>
    <name evidence="3" type="ORF">INP51_06910</name>
</gene>
<keyword evidence="2" id="KW-0472">Membrane</keyword>
<keyword evidence="2" id="KW-1133">Transmembrane helix</keyword>
<dbReference type="Proteomes" id="UP000593601">
    <property type="component" value="Chromosome"/>
</dbReference>
<proteinExistence type="predicted"/>
<reference evidence="3 4" key="1">
    <citation type="submission" date="2020-10" db="EMBL/GenBank/DDBJ databases">
        <title>Blautia liquoris sp.nov., isolated from the mud in a fermentation cellar used for the production of Chinese strong-flavoured liquor.</title>
        <authorList>
            <person name="Lu L."/>
        </authorList>
    </citation>
    <scope>NUCLEOTIDE SEQUENCE [LARGE SCALE GENOMIC DNA]</scope>
    <source>
        <strain evidence="3 4">LZLJ-3</strain>
    </source>
</reference>
<evidence type="ECO:0000256" key="1">
    <source>
        <dbReference type="SAM" id="MobiDB-lite"/>
    </source>
</evidence>
<evidence type="ECO:0000256" key="2">
    <source>
        <dbReference type="SAM" id="Phobius"/>
    </source>
</evidence>
<feature type="compositionally biased region" description="Basic and acidic residues" evidence="1">
    <location>
        <begin position="33"/>
        <end position="43"/>
    </location>
</feature>
<organism evidence="3 4">
    <name type="scientific">Blautia liquoris</name>
    <dbReference type="NCBI Taxonomy" id="2779518"/>
    <lineage>
        <taxon>Bacteria</taxon>
        <taxon>Bacillati</taxon>
        <taxon>Bacillota</taxon>
        <taxon>Clostridia</taxon>
        <taxon>Lachnospirales</taxon>
        <taxon>Lachnospiraceae</taxon>
        <taxon>Blautia</taxon>
    </lineage>
</organism>
<feature type="transmembrane region" description="Helical" evidence="2">
    <location>
        <begin position="6"/>
        <end position="25"/>
    </location>
</feature>
<dbReference type="AlphaFoldDB" id="A0A7M2RM86"/>
<evidence type="ECO:0000313" key="3">
    <source>
        <dbReference type="EMBL" id="QOV20657.1"/>
    </source>
</evidence>
<sequence length="115" mass="13173">MKKVSYGIVWVCIVLLICMAYYGSYEMGQRREQKRTADERMENETQEVNSDGKYEYVLKEEDGEVKVYESDGTTLYESTGIPVSTLPGKMQDEITDGKTVRDSSSLYSFLENYSS</sequence>
<accession>A0A7M2RM86</accession>
<protein>
    <recommendedName>
        <fullName evidence="5">Bypass of forespore C C-terminal domain-containing protein</fullName>
    </recommendedName>
</protein>
<dbReference type="KEGG" id="bliq:INP51_06910"/>
<evidence type="ECO:0000313" key="4">
    <source>
        <dbReference type="Proteomes" id="UP000593601"/>
    </source>
</evidence>
<dbReference type="EMBL" id="CP063304">
    <property type="protein sequence ID" value="QOV20657.1"/>
    <property type="molecule type" value="Genomic_DNA"/>
</dbReference>
<dbReference type="RefSeq" id="WP_193736971.1">
    <property type="nucleotide sequence ID" value="NZ_CP063304.1"/>
</dbReference>
<feature type="region of interest" description="Disordered" evidence="1">
    <location>
        <begin position="33"/>
        <end position="52"/>
    </location>
</feature>
<keyword evidence="4" id="KW-1185">Reference proteome</keyword>
<name>A0A7M2RM86_9FIRM</name>